<feature type="transmembrane region" description="Helical" evidence="13">
    <location>
        <begin position="133"/>
        <end position="152"/>
    </location>
</feature>
<evidence type="ECO:0000256" key="9">
    <source>
        <dbReference type="ARBA" id="ARBA00023136"/>
    </source>
</evidence>
<reference evidence="14" key="3">
    <citation type="submission" date="2025-09" db="UniProtKB">
        <authorList>
            <consortium name="Ensembl"/>
        </authorList>
    </citation>
    <scope>IDENTIFICATION</scope>
</reference>
<comment type="similarity">
    <text evidence="3 13">Belongs to the G-protein coupled receptor 1 family.</text>
</comment>
<dbReference type="InterPro" id="IPR004072">
    <property type="entry name" value="Vmron_rcpt_1"/>
</dbReference>
<dbReference type="eggNOG" id="ENOG502RD1P">
    <property type="taxonomic scope" value="Eukaryota"/>
</dbReference>
<comment type="subcellular location">
    <subcellularLocation>
        <location evidence="2 13">Cell membrane</location>
        <topology evidence="2 13">Multi-pass membrane protein</topology>
    </subcellularLocation>
</comment>
<keyword evidence="11" id="KW-0325">Glycoprotein</keyword>
<feature type="transmembrane region" description="Helical" evidence="13">
    <location>
        <begin position="100"/>
        <end position="121"/>
    </location>
</feature>
<keyword evidence="5 13" id="KW-0589">Pheromone response</keyword>
<feature type="transmembrane region" description="Helical" evidence="13">
    <location>
        <begin position="17"/>
        <end position="36"/>
    </location>
</feature>
<comment type="function">
    <text evidence="1">Putative pheromone receptor.</text>
</comment>
<dbReference type="GO" id="GO:0005886">
    <property type="term" value="C:plasma membrane"/>
    <property type="evidence" value="ECO:0007669"/>
    <property type="project" value="UniProtKB-SubCell"/>
</dbReference>
<evidence type="ECO:0000256" key="10">
    <source>
        <dbReference type="ARBA" id="ARBA00023170"/>
    </source>
</evidence>
<evidence type="ECO:0000256" key="1">
    <source>
        <dbReference type="ARBA" id="ARBA00003878"/>
    </source>
</evidence>
<keyword evidence="10 13" id="KW-0675">Receptor</keyword>
<organism evidence="14 15">
    <name type="scientific">Sarcophilus harrisii</name>
    <name type="common">Tasmanian devil</name>
    <name type="synonym">Sarcophilus laniarius</name>
    <dbReference type="NCBI Taxonomy" id="9305"/>
    <lineage>
        <taxon>Eukaryota</taxon>
        <taxon>Metazoa</taxon>
        <taxon>Chordata</taxon>
        <taxon>Craniata</taxon>
        <taxon>Vertebrata</taxon>
        <taxon>Euteleostomi</taxon>
        <taxon>Mammalia</taxon>
        <taxon>Metatheria</taxon>
        <taxon>Dasyuromorphia</taxon>
        <taxon>Dasyuridae</taxon>
        <taxon>Sarcophilus</taxon>
    </lineage>
</organism>
<reference evidence="14 15" key="1">
    <citation type="journal article" date="2011" name="Proc. Natl. Acad. Sci. U.S.A.">
        <title>Genetic diversity and population structure of the endangered marsupial Sarcophilus harrisii (Tasmanian devil).</title>
        <authorList>
            <person name="Miller W."/>
            <person name="Hayes V.M."/>
            <person name="Ratan A."/>
            <person name="Petersen D.C."/>
            <person name="Wittekindt N.E."/>
            <person name="Miller J."/>
            <person name="Walenz B."/>
            <person name="Knight J."/>
            <person name="Qi J."/>
            <person name="Zhao F."/>
            <person name="Wang Q."/>
            <person name="Bedoya-Reina O.C."/>
            <person name="Katiyar N."/>
            <person name="Tomsho L.P."/>
            <person name="Kasson L.M."/>
            <person name="Hardie R.A."/>
            <person name="Woodbridge P."/>
            <person name="Tindall E.A."/>
            <person name="Bertelsen M.F."/>
            <person name="Dixon D."/>
            <person name="Pyecroft S."/>
            <person name="Helgen K.M."/>
            <person name="Lesk A.M."/>
            <person name="Pringle T.H."/>
            <person name="Patterson N."/>
            <person name="Zhang Y."/>
            <person name="Kreiss A."/>
            <person name="Woods G.M."/>
            <person name="Jones M.E."/>
            <person name="Schuster S.C."/>
        </authorList>
    </citation>
    <scope>NUCLEOTIDE SEQUENCE [LARGE SCALE GENOMIC DNA]</scope>
</reference>
<dbReference type="Pfam" id="PF03402">
    <property type="entry name" value="V1R"/>
    <property type="match status" value="1"/>
</dbReference>
<keyword evidence="9 13" id="KW-0472">Membrane</keyword>
<evidence type="ECO:0000313" key="14">
    <source>
        <dbReference type="Ensembl" id="ENSSHAP00000004378.2"/>
    </source>
</evidence>
<dbReference type="AlphaFoldDB" id="G3VMH3"/>
<evidence type="ECO:0000256" key="8">
    <source>
        <dbReference type="ARBA" id="ARBA00023040"/>
    </source>
</evidence>
<dbReference type="GO" id="GO:0019236">
    <property type="term" value="P:response to pheromone"/>
    <property type="evidence" value="ECO:0007669"/>
    <property type="project" value="UniProtKB-KW"/>
</dbReference>
<dbReference type="GO" id="GO:0016503">
    <property type="term" value="F:pheromone receptor activity"/>
    <property type="evidence" value="ECO:0007669"/>
    <property type="project" value="InterPro"/>
</dbReference>
<keyword evidence="12 13" id="KW-0807">Transducer</keyword>
<evidence type="ECO:0000256" key="11">
    <source>
        <dbReference type="ARBA" id="ARBA00023180"/>
    </source>
</evidence>
<dbReference type="SUPFAM" id="SSF81321">
    <property type="entry name" value="Family A G protein-coupled receptor-like"/>
    <property type="match status" value="1"/>
</dbReference>
<dbReference type="PRINTS" id="PR01534">
    <property type="entry name" value="VOMERONASL1R"/>
</dbReference>
<evidence type="ECO:0000313" key="15">
    <source>
        <dbReference type="Proteomes" id="UP000007648"/>
    </source>
</evidence>
<feature type="transmembrane region" description="Helical" evidence="13">
    <location>
        <begin position="181"/>
        <end position="206"/>
    </location>
</feature>
<evidence type="ECO:0000256" key="12">
    <source>
        <dbReference type="ARBA" id="ARBA00023224"/>
    </source>
</evidence>
<feature type="transmembrane region" description="Helical" evidence="13">
    <location>
        <begin position="273"/>
        <end position="292"/>
    </location>
</feature>
<dbReference type="Ensembl" id="ENSSHAT00000004422.2">
    <property type="protein sequence ID" value="ENSSHAP00000004378.2"/>
    <property type="gene ID" value="ENSSHAG00000003852.2"/>
</dbReference>
<proteinExistence type="inferred from homology"/>
<evidence type="ECO:0000256" key="4">
    <source>
        <dbReference type="ARBA" id="ARBA00022475"/>
    </source>
</evidence>
<dbReference type="Gene3D" id="1.20.1070.10">
    <property type="entry name" value="Rhodopsin 7-helix transmembrane proteins"/>
    <property type="match status" value="1"/>
</dbReference>
<evidence type="ECO:0000256" key="3">
    <source>
        <dbReference type="ARBA" id="ARBA00010663"/>
    </source>
</evidence>
<dbReference type="InParanoid" id="G3VMH3"/>
<sequence length="315" mass="35699">TFNPVSKGLFISWLRNIYLTVLFFGILGNLSLLYLHSLKLINVHRKRLISLIIINSSLAHVLMILLRGIPPIIAKWGWRSFLDETMGKILNYLIRVSKGISLYNTCLLSVFQAIIISPNSLKWAKVKTRAQKCIPSSCILSWVFNLLLNIATPLNISTSKNSSNERWRIGHVSFDLQAKSIIKILICVSFVDALFMGLMICSSCYMMSVLHRHNQRVQHIHSSNHSHKASPENRATRAILILVVIFVCFNSVSSPFVIYVASAGETRRWGLQFTVTLSMFYPIASPFVLMGIDTQKPSFFATLLCFKNYVSRNTL</sequence>
<keyword evidence="6 13" id="KW-0812">Transmembrane</keyword>
<evidence type="ECO:0000256" key="6">
    <source>
        <dbReference type="ARBA" id="ARBA00022692"/>
    </source>
</evidence>
<accession>G3VMH3</accession>
<evidence type="ECO:0000256" key="2">
    <source>
        <dbReference type="ARBA" id="ARBA00004651"/>
    </source>
</evidence>
<evidence type="ECO:0000256" key="13">
    <source>
        <dbReference type="RuleBase" id="RU364061"/>
    </source>
</evidence>
<dbReference type="HOGENOM" id="CLU_058641_1_0_1"/>
<keyword evidence="4 13" id="KW-1003">Cell membrane</keyword>
<dbReference type="Proteomes" id="UP000007648">
    <property type="component" value="Unassembled WGS sequence"/>
</dbReference>
<name>G3VMH3_SARHA</name>
<keyword evidence="8 13" id="KW-0297">G-protein coupled receptor</keyword>
<protein>
    <recommendedName>
        <fullName evidence="13">Vomeronasal type-1 receptor</fullName>
    </recommendedName>
</protein>
<dbReference type="GeneTree" id="ENSGT00960000186612"/>
<feature type="transmembrane region" description="Helical" evidence="13">
    <location>
        <begin position="48"/>
        <end position="69"/>
    </location>
</feature>
<evidence type="ECO:0000256" key="5">
    <source>
        <dbReference type="ARBA" id="ARBA00022507"/>
    </source>
</evidence>
<evidence type="ECO:0000256" key="7">
    <source>
        <dbReference type="ARBA" id="ARBA00022989"/>
    </source>
</evidence>
<feature type="transmembrane region" description="Helical" evidence="13">
    <location>
        <begin position="238"/>
        <end position="261"/>
    </location>
</feature>
<keyword evidence="15" id="KW-1185">Reference proteome</keyword>
<dbReference type="PANTHER" id="PTHR24062">
    <property type="entry name" value="VOMERONASAL TYPE-1 RECEPTOR"/>
    <property type="match status" value="1"/>
</dbReference>
<keyword evidence="7 13" id="KW-1133">Transmembrane helix</keyword>
<reference evidence="14" key="2">
    <citation type="submission" date="2025-08" db="UniProtKB">
        <authorList>
            <consortium name="Ensembl"/>
        </authorList>
    </citation>
    <scope>IDENTIFICATION</scope>
</reference>
<dbReference type="FunFam" id="1.20.1070.10:FF:000033">
    <property type="entry name" value="Vomeronasal type-1 receptor"/>
    <property type="match status" value="1"/>
</dbReference>